<comment type="similarity">
    <text evidence="1 7 8 9">Belongs to the histidinol dehydrogenase family.</text>
</comment>
<evidence type="ECO:0000256" key="7">
    <source>
        <dbReference type="HAMAP-Rule" id="MF_01024"/>
    </source>
</evidence>
<dbReference type="InterPro" id="IPR012131">
    <property type="entry name" value="Hstdl_DH"/>
</dbReference>
<dbReference type="PRINTS" id="PR00083">
    <property type="entry name" value="HOLDHDRGNASE"/>
</dbReference>
<reference evidence="10 11" key="1">
    <citation type="journal article" date="2016" name="Sci. Rep.">
        <title>Metabolic traits of an uncultured archaeal lineage -MSBL1- from brine pools of the Red Sea.</title>
        <authorList>
            <person name="Mwirichia R."/>
            <person name="Alam I."/>
            <person name="Rashid M."/>
            <person name="Vinu M."/>
            <person name="Ba-Alawi W."/>
            <person name="Anthony Kamau A."/>
            <person name="Kamanda Ngugi D."/>
            <person name="Goker M."/>
            <person name="Klenk H.P."/>
            <person name="Bajic V."/>
            <person name="Stingl U."/>
        </authorList>
    </citation>
    <scope>NUCLEOTIDE SEQUENCE [LARGE SCALE GENOMIC DNA]</scope>
    <source>
        <strain evidence="10">SCGC-AAA382M17</strain>
    </source>
</reference>
<evidence type="ECO:0000313" key="10">
    <source>
        <dbReference type="EMBL" id="KXB07834.1"/>
    </source>
</evidence>
<dbReference type="SUPFAM" id="SSF53720">
    <property type="entry name" value="ALDH-like"/>
    <property type="match status" value="1"/>
</dbReference>
<comment type="function">
    <text evidence="7 8">Catalyzes the sequential NAD-dependent oxidations of L-histidinol to L-histidinaldehyde and then to L-histidine.</text>
</comment>
<evidence type="ECO:0000256" key="4">
    <source>
        <dbReference type="ARBA" id="ARBA00022833"/>
    </source>
</evidence>
<dbReference type="HAMAP" id="MF_01024">
    <property type="entry name" value="HisD"/>
    <property type="match status" value="1"/>
</dbReference>
<dbReference type="Proteomes" id="UP000070633">
    <property type="component" value="Unassembled WGS sequence"/>
</dbReference>
<dbReference type="EMBL" id="LHYI01000050">
    <property type="protein sequence ID" value="KXB07834.1"/>
    <property type="molecule type" value="Genomic_DNA"/>
</dbReference>
<feature type="binding site" evidence="7">
    <location>
        <position position="365"/>
    </location>
    <ligand>
        <name>Zn(2+)</name>
        <dbReference type="ChEBI" id="CHEBI:29105"/>
    </ligand>
</feature>
<dbReference type="PIRSF" id="PIRSF000099">
    <property type="entry name" value="Histidinol_dh"/>
    <property type="match status" value="1"/>
</dbReference>
<comment type="pathway">
    <text evidence="7 8">Amino-acid biosynthesis; L-histidine biosynthesis; L-histidine from 5-phospho-alpha-D-ribose 1-diphosphate: step 9/9.</text>
</comment>
<feature type="binding site" evidence="7">
    <location>
        <position position="365"/>
    </location>
    <ligand>
        <name>substrate</name>
    </ligand>
</feature>
<evidence type="ECO:0000256" key="9">
    <source>
        <dbReference type="RuleBase" id="RU004175"/>
    </source>
</evidence>
<feature type="binding site" evidence="7">
    <location>
        <position position="241"/>
    </location>
    <ligand>
        <name>substrate</name>
    </ligand>
</feature>
<comment type="catalytic activity">
    <reaction evidence="7 8">
        <text>L-histidinol + 2 NAD(+) + H2O = L-histidine + 2 NADH + 3 H(+)</text>
        <dbReference type="Rhea" id="RHEA:20641"/>
        <dbReference type="ChEBI" id="CHEBI:15377"/>
        <dbReference type="ChEBI" id="CHEBI:15378"/>
        <dbReference type="ChEBI" id="CHEBI:57540"/>
        <dbReference type="ChEBI" id="CHEBI:57595"/>
        <dbReference type="ChEBI" id="CHEBI:57699"/>
        <dbReference type="ChEBI" id="CHEBI:57945"/>
        <dbReference type="EC" id="1.1.1.23"/>
    </reaction>
</comment>
<sequence length="434" mass="47644">METSPLEVVRLWRVPEGHRKRFLSRSEGDVAEVLPKVREIVKKVRNTGDYALLEFTERFDGVDMTRDQIRVTEEEVSRAFDEMEYGDIDIIREAAKAIERYHRRQMPEEWMEEFEEGISAGQVVRPLDSVGCYAPGGNAQYPSSVLMSVIPAKVSGVKKVSVCTPPNSDRKINSATLVAADFAGADEVYKVGGAQAISAMAYGTKTIPSVDKIVGPGNIYVAAAKRVVSTEVDIDFMAGPSEVLILADSTADPHLIALDLVAQAEHDSSSAAVLVTTSEKLAEDTSSKVKNILEDTRRNRTAGKALQKYGLALIVRTTERAVDFVNDYAPEHLQIMVREPERVLDRIKNAGAIFLGLNSPTSAGDFAVGPSHVLPTGGEARYYDGLNVQDFLRMPSVQKISKKGLEKISEVIERISELEGLPAHARSVRDRVED</sequence>
<keyword evidence="7 8" id="KW-0520">NAD</keyword>
<evidence type="ECO:0000256" key="3">
    <source>
        <dbReference type="ARBA" id="ARBA00022723"/>
    </source>
</evidence>
<feature type="binding site" evidence="7">
    <location>
        <position position="263"/>
    </location>
    <ligand>
        <name>substrate</name>
    </ligand>
</feature>
<evidence type="ECO:0000256" key="5">
    <source>
        <dbReference type="ARBA" id="ARBA00023002"/>
    </source>
</evidence>
<organism evidence="10 11">
    <name type="scientific">candidate division MSBL1 archaeon SCGC-AAA382M17</name>
    <dbReference type="NCBI Taxonomy" id="1698284"/>
    <lineage>
        <taxon>Archaea</taxon>
        <taxon>Methanobacteriati</taxon>
        <taxon>Methanobacteriota</taxon>
        <taxon>candidate division MSBL1</taxon>
    </lineage>
</organism>
<feature type="active site" description="Proton acceptor" evidence="7">
    <location>
        <position position="331"/>
    </location>
</feature>
<feature type="binding site" evidence="7">
    <location>
        <position position="195"/>
    </location>
    <ligand>
        <name>NAD(+)</name>
        <dbReference type="ChEBI" id="CHEBI:57540"/>
    </ligand>
</feature>
<feature type="binding site" evidence="7">
    <location>
        <position position="263"/>
    </location>
    <ligand>
        <name>Zn(2+)</name>
        <dbReference type="ChEBI" id="CHEBI:29105"/>
    </ligand>
</feature>
<keyword evidence="6 7" id="KW-0368">Histidine biosynthesis</keyword>
<name>A0ABR5TJA0_9EURY</name>
<feature type="binding site" evidence="7">
    <location>
        <position position="133"/>
    </location>
    <ligand>
        <name>NAD(+)</name>
        <dbReference type="ChEBI" id="CHEBI:57540"/>
    </ligand>
</feature>
<dbReference type="Gene3D" id="1.20.5.1300">
    <property type="match status" value="1"/>
</dbReference>
<evidence type="ECO:0000313" key="11">
    <source>
        <dbReference type="Proteomes" id="UP000070633"/>
    </source>
</evidence>
<dbReference type="PROSITE" id="PS00611">
    <property type="entry name" value="HISOL_DEHYDROGENASE"/>
    <property type="match status" value="1"/>
</dbReference>
<dbReference type="EC" id="1.1.1.23" evidence="7 8"/>
<feature type="binding site" evidence="7">
    <location>
        <position position="424"/>
    </location>
    <ligand>
        <name>Zn(2+)</name>
        <dbReference type="ChEBI" id="CHEBI:29105"/>
    </ligand>
</feature>
<feature type="binding site" evidence="7">
    <location>
        <position position="332"/>
    </location>
    <ligand>
        <name>substrate</name>
    </ligand>
</feature>
<dbReference type="InterPro" id="IPR022695">
    <property type="entry name" value="Histidinol_DH_monofunct"/>
</dbReference>
<dbReference type="InterPro" id="IPR001692">
    <property type="entry name" value="Histidinol_DH_CS"/>
</dbReference>
<dbReference type="Gene3D" id="3.40.50.1980">
    <property type="entry name" value="Nitrogenase molybdenum iron protein domain"/>
    <property type="match status" value="2"/>
</dbReference>
<dbReference type="InterPro" id="IPR016161">
    <property type="entry name" value="Ald_DH/histidinol_DH"/>
</dbReference>
<feature type="binding site" evidence="7">
    <location>
        <position position="266"/>
    </location>
    <ligand>
        <name>substrate</name>
    </ligand>
</feature>
<dbReference type="NCBIfam" id="TIGR00069">
    <property type="entry name" value="hisD"/>
    <property type="match status" value="1"/>
</dbReference>
<keyword evidence="5 7" id="KW-0560">Oxidoreductase</keyword>
<feature type="binding site" evidence="7">
    <location>
        <position position="218"/>
    </location>
    <ligand>
        <name>NAD(+)</name>
        <dbReference type="ChEBI" id="CHEBI:57540"/>
    </ligand>
</feature>
<evidence type="ECO:0000256" key="2">
    <source>
        <dbReference type="ARBA" id="ARBA00016531"/>
    </source>
</evidence>
<comment type="cofactor">
    <cofactor evidence="7">
        <name>Zn(2+)</name>
        <dbReference type="ChEBI" id="CHEBI:29105"/>
    </cofactor>
    <text evidence="7">Binds 1 zinc ion per subunit.</text>
</comment>
<evidence type="ECO:0000256" key="1">
    <source>
        <dbReference type="ARBA" id="ARBA00010178"/>
    </source>
</evidence>
<proteinExistence type="inferred from homology"/>
<dbReference type="PANTHER" id="PTHR21256">
    <property type="entry name" value="HISTIDINOL DEHYDROGENASE HDH"/>
    <property type="match status" value="1"/>
</dbReference>
<evidence type="ECO:0000256" key="8">
    <source>
        <dbReference type="PIRNR" id="PIRNR000099"/>
    </source>
</evidence>
<accession>A0ABR5TJA0</accession>
<comment type="caution">
    <text evidence="10">The sequence shown here is derived from an EMBL/GenBank/DDBJ whole genome shotgun (WGS) entry which is preliminary data.</text>
</comment>
<dbReference type="PANTHER" id="PTHR21256:SF2">
    <property type="entry name" value="HISTIDINE BIOSYNTHESIS TRIFUNCTIONAL PROTEIN"/>
    <property type="match status" value="1"/>
</dbReference>
<keyword evidence="7 8" id="KW-0028">Amino-acid biosynthesis</keyword>
<keyword evidence="3 7" id="KW-0479">Metal-binding</keyword>
<gene>
    <name evidence="7" type="primary">hisD</name>
    <name evidence="10" type="ORF">AKJ55_01840</name>
</gene>
<keyword evidence="11" id="KW-1185">Reference proteome</keyword>
<dbReference type="Pfam" id="PF00815">
    <property type="entry name" value="Histidinol_dh"/>
    <property type="match status" value="1"/>
</dbReference>
<dbReference type="CDD" id="cd06572">
    <property type="entry name" value="Histidinol_dh"/>
    <property type="match status" value="1"/>
</dbReference>
<protein>
    <recommendedName>
        <fullName evidence="2 7">Histidinol dehydrogenase</fullName>
        <shortName evidence="7 8">HDH</shortName>
        <ecNumber evidence="7 8">1.1.1.23</ecNumber>
    </recommendedName>
</protein>
<keyword evidence="4 7" id="KW-0862">Zinc</keyword>
<feature type="binding site" evidence="7">
    <location>
        <position position="266"/>
    </location>
    <ligand>
        <name>Zn(2+)</name>
        <dbReference type="ChEBI" id="CHEBI:29105"/>
    </ligand>
</feature>
<feature type="active site" description="Proton acceptor" evidence="7">
    <location>
        <position position="332"/>
    </location>
</feature>
<feature type="binding site" evidence="7">
    <location>
        <position position="419"/>
    </location>
    <ligand>
        <name>substrate</name>
    </ligand>
</feature>
<feature type="binding site" evidence="7">
    <location>
        <position position="424"/>
    </location>
    <ligand>
        <name>substrate</name>
    </ligand>
</feature>
<evidence type="ECO:0000256" key="6">
    <source>
        <dbReference type="ARBA" id="ARBA00023102"/>
    </source>
</evidence>